<evidence type="ECO:0000313" key="2">
    <source>
        <dbReference type="EMBL" id="SPC92204.1"/>
    </source>
</evidence>
<sequence>MASFSKQEFVPLFCAKVNRFPHNHDSGTPRSPIASLTSSPPPRHDNIEEKVVEESSLRGQERCVHRQGQPWGFHGQPLELLAGTKHPPAPPPTSAAALSLSLSLSLSASFSLSQKLLTAHSLSRFW</sequence>
<name>A0A2N9FZF1_FAGSY</name>
<protein>
    <submittedName>
        <fullName evidence="2">Uncharacterized protein</fullName>
    </submittedName>
</protein>
<feature type="region of interest" description="Disordered" evidence="1">
    <location>
        <begin position="75"/>
        <end position="94"/>
    </location>
</feature>
<gene>
    <name evidence="2" type="ORF">FSB_LOCUS20086</name>
</gene>
<reference evidence="2" key="1">
    <citation type="submission" date="2018-02" db="EMBL/GenBank/DDBJ databases">
        <authorList>
            <person name="Cohen D.B."/>
            <person name="Kent A.D."/>
        </authorList>
    </citation>
    <scope>NUCLEOTIDE SEQUENCE</scope>
</reference>
<evidence type="ECO:0000256" key="1">
    <source>
        <dbReference type="SAM" id="MobiDB-lite"/>
    </source>
</evidence>
<proteinExistence type="predicted"/>
<dbReference type="EMBL" id="OIVN01001290">
    <property type="protein sequence ID" value="SPC92204.1"/>
    <property type="molecule type" value="Genomic_DNA"/>
</dbReference>
<dbReference type="AlphaFoldDB" id="A0A2N9FZF1"/>
<feature type="region of interest" description="Disordered" evidence="1">
    <location>
        <begin position="21"/>
        <end position="45"/>
    </location>
</feature>
<organism evidence="2">
    <name type="scientific">Fagus sylvatica</name>
    <name type="common">Beechnut</name>
    <dbReference type="NCBI Taxonomy" id="28930"/>
    <lineage>
        <taxon>Eukaryota</taxon>
        <taxon>Viridiplantae</taxon>
        <taxon>Streptophyta</taxon>
        <taxon>Embryophyta</taxon>
        <taxon>Tracheophyta</taxon>
        <taxon>Spermatophyta</taxon>
        <taxon>Magnoliopsida</taxon>
        <taxon>eudicotyledons</taxon>
        <taxon>Gunneridae</taxon>
        <taxon>Pentapetalae</taxon>
        <taxon>rosids</taxon>
        <taxon>fabids</taxon>
        <taxon>Fagales</taxon>
        <taxon>Fagaceae</taxon>
        <taxon>Fagus</taxon>
    </lineage>
</organism>
<feature type="compositionally biased region" description="Polar residues" evidence="1">
    <location>
        <begin position="28"/>
        <end position="38"/>
    </location>
</feature>
<accession>A0A2N9FZF1</accession>